<dbReference type="AlphaFoldDB" id="A0A2M4D4A7"/>
<protein>
    <submittedName>
        <fullName evidence="1">Putative secreted protein</fullName>
    </submittedName>
</protein>
<proteinExistence type="predicted"/>
<evidence type="ECO:0000313" key="1">
    <source>
        <dbReference type="EMBL" id="MBW72412.1"/>
    </source>
</evidence>
<dbReference type="EMBL" id="GGFL01008234">
    <property type="protein sequence ID" value="MBW72412.1"/>
    <property type="molecule type" value="Transcribed_RNA"/>
</dbReference>
<organism evidence="1">
    <name type="scientific">Anopheles darlingi</name>
    <name type="common">Mosquito</name>
    <dbReference type="NCBI Taxonomy" id="43151"/>
    <lineage>
        <taxon>Eukaryota</taxon>
        <taxon>Metazoa</taxon>
        <taxon>Ecdysozoa</taxon>
        <taxon>Arthropoda</taxon>
        <taxon>Hexapoda</taxon>
        <taxon>Insecta</taxon>
        <taxon>Pterygota</taxon>
        <taxon>Neoptera</taxon>
        <taxon>Endopterygota</taxon>
        <taxon>Diptera</taxon>
        <taxon>Nematocera</taxon>
        <taxon>Culicoidea</taxon>
        <taxon>Culicidae</taxon>
        <taxon>Anophelinae</taxon>
        <taxon>Anopheles</taxon>
    </lineage>
</organism>
<reference evidence="1" key="1">
    <citation type="submission" date="2018-01" db="EMBL/GenBank/DDBJ databases">
        <title>An insight into the sialome of Amazonian anophelines.</title>
        <authorList>
            <person name="Ribeiro J.M."/>
            <person name="Scarpassa V."/>
            <person name="Calvo E."/>
        </authorList>
    </citation>
    <scope>NUCLEOTIDE SEQUENCE</scope>
</reference>
<sequence length="74" mass="8461">MEVADRRHPARPWAYLCLFISDSVDACDATSTTDRVPSNPLSLFFSLSRSPNRRLNLTVNGKMNGYELEKRKML</sequence>
<name>A0A2M4D4A7_ANODA</name>
<accession>A0A2M4D4A7</accession>